<keyword evidence="3" id="KW-1185">Reference proteome</keyword>
<name>A0AA96ZUY4_9EURY</name>
<keyword evidence="1" id="KW-0175">Coiled coil</keyword>
<evidence type="ECO:0000313" key="3">
    <source>
        <dbReference type="Proteomes" id="UP001303587"/>
    </source>
</evidence>
<dbReference type="AlphaFoldDB" id="A0AA96ZUY4"/>
<proteinExistence type="predicted"/>
<evidence type="ECO:0000256" key="1">
    <source>
        <dbReference type="SAM" id="Coils"/>
    </source>
</evidence>
<sequence>MFYHKANQTVKNEPGMKFMDEISKIDENVVNSEITRLVREIKAVRDELDELTELEETLKSELIDRFKSENIDNYEGAGVTVDLVEAKIENRLDTKRLKEEDPDLYQKYLHPVERREHLRFRKTD</sequence>
<evidence type="ECO:0000313" key="2">
    <source>
        <dbReference type="EMBL" id="WNY24831.1"/>
    </source>
</evidence>
<dbReference type="EMBL" id="CP131060">
    <property type="protein sequence ID" value="WNY24831.1"/>
    <property type="molecule type" value="Genomic_DNA"/>
</dbReference>
<protein>
    <submittedName>
        <fullName evidence="2">Uncharacterized protein</fullName>
    </submittedName>
</protein>
<reference evidence="2 3" key="1">
    <citation type="submission" date="2023-07" db="EMBL/GenBank/DDBJ databases">
        <title>Closed genoem sequence of Methanosarcinaceae archaeon Ac7.</title>
        <authorList>
            <person name="Poehlein A."/>
            <person name="Protasov E."/>
            <person name="Platt K."/>
            <person name="Reeh H."/>
            <person name="Daniel R."/>
            <person name="Brune A."/>
        </authorList>
    </citation>
    <scope>NUCLEOTIDE SEQUENCE [LARGE SCALE GENOMIC DNA]</scope>
    <source>
        <strain evidence="2 3">Ac7</strain>
    </source>
</reference>
<accession>A0AA96ZUY4</accession>
<gene>
    <name evidence="2" type="ORF">MsAc7_03580</name>
</gene>
<organism evidence="2 3">
    <name type="scientific">Methanolapillus millepedarum</name>
    <dbReference type="NCBI Taxonomy" id="3028296"/>
    <lineage>
        <taxon>Archaea</taxon>
        <taxon>Methanobacteriati</taxon>
        <taxon>Methanobacteriota</taxon>
        <taxon>Stenosarchaea group</taxon>
        <taxon>Methanomicrobia</taxon>
        <taxon>Methanosarcinales</taxon>
        <taxon>Methanosarcinaceae</taxon>
        <taxon>Methanolapillus</taxon>
    </lineage>
</organism>
<dbReference type="Proteomes" id="UP001303587">
    <property type="component" value="Chromosome"/>
</dbReference>
<feature type="coiled-coil region" evidence="1">
    <location>
        <begin position="34"/>
        <end position="61"/>
    </location>
</feature>